<evidence type="ECO:0000256" key="2">
    <source>
        <dbReference type="ARBA" id="ARBA00008420"/>
    </source>
</evidence>
<dbReference type="PANTHER" id="PTHR43442:SF3">
    <property type="entry name" value="GLUCONOKINASE-RELATED"/>
    <property type="match status" value="1"/>
</dbReference>
<protein>
    <recommendedName>
        <fullName evidence="3 9">Gluconokinase</fullName>
        <ecNumber evidence="3 9">2.7.1.12</ecNumber>
    </recommendedName>
</protein>
<evidence type="ECO:0000256" key="7">
    <source>
        <dbReference type="ARBA" id="ARBA00022840"/>
    </source>
</evidence>
<dbReference type="EMBL" id="BAABCN010000002">
    <property type="protein sequence ID" value="GAA3873903.1"/>
    <property type="molecule type" value="Genomic_DNA"/>
</dbReference>
<evidence type="ECO:0000256" key="4">
    <source>
        <dbReference type="ARBA" id="ARBA00022679"/>
    </source>
</evidence>
<name>A0ABP7KF87_9MICO</name>
<evidence type="ECO:0000256" key="9">
    <source>
        <dbReference type="RuleBase" id="RU363066"/>
    </source>
</evidence>
<dbReference type="SUPFAM" id="SSF52540">
    <property type="entry name" value="P-loop containing nucleoside triphosphate hydrolases"/>
    <property type="match status" value="1"/>
</dbReference>
<dbReference type="Proteomes" id="UP001501803">
    <property type="component" value="Unassembled WGS sequence"/>
</dbReference>
<gene>
    <name evidence="10" type="ORF">GCM10022381_16040</name>
</gene>
<evidence type="ECO:0000256" key="8">
    <source>
        <dbReference type="ARBA" id="ARBA00048090"/>
    </source>
</evidence>
<keyword evidence="11" id="KW-1185">Reference proteome</keyword>
<accession>A0ABP7KF87</accession>
<sequence>MSDETQYPICVMGVQGSGKSTIGRSLATALGLRFFDGDDLHSVEAKAKMASGHPLTDEDRLPWLTRIAVVIADAASHGEPIVVACSALKRSYRDLMRETAPTLYFAQLEGSQALIAERLSHRNHEYMPPTLLDSQFATLEPLATDEAGTRVSLTLTPDEIVVEIMKEIGH</sequence>
<dbReference type="InterPro" id="IPR006001">
    <property type="entry name" value="Therm_gnt_kin"/>
</dbReference>
<evidence type="ECO:0000256" key="5">
    <source>
        <dbReference type="ARBA" id="ARBA00022741"/>
    </source>
</evidence>
<dbReference type="RefSeq" id="WP_345064384.1">
    <property type="nucleotide sequence ID" value="NZ_BAABCN010000002.1"/>
</dbReference>
<comment type="catalytic activity">
    <reaction evidence="8 9">
        <text>D-gluconate + ATP = 6-phospho-D-gluconate + ADP + H(+)</text>
        <dbReference type="Rhea" id="RHEA:19433"/>
        <dbReference type="ChEBI" id="CHEBI:15378"/>
        <dbReference type="ChEBI" id="CHEBI:18391"/>
        <dbReference type="ChEBI" id="CHEBI:30616"/>
        <dbReference type="ChEBI" id="CHEBI:58759"/>
        <dbReference type="ChEBI" id="CHEBI:456216"/>
        <dbReference type="EC" id="2.7.1.12"/>
    </reaction>
</comment>
<evidence type="ECO:0000313" key="11">
    <source>
        <dbReference type="Proteomes" id="UP001501803"/>
    </source>
</evidence>
<dbReference type="PANTHER" id="PTHR43442">
    <property type="entry name" value="GLUCONOKINASE-RELATED"/>
    <property type="match status" value="1"/>
</dbReference>
<dbReference type="EC" id="2.7.1.12" evidence="3 9"/>
<dbReference type="Pfam" id="PF01202">
    <property type="entry name" value="SKI"/>
    <property type="match status" value="1"/>
</dbReference>
<dbReference type="Gene3D" id="3.40.50.300">
    <property type="entry name" value="P-loop containing nucleotide triphosphate hydrolases"/>
    <property type="match status" value="1"/>
</dbReference>
<reference evidence="11" key="1">
    <citation type="journal article" date="2019" name="Int. J. Syst. Evol. Microbiol.">
        <title>The Global Catalogue of Microorganisms (GCM) 10K type strain sequencing project: providing services to taxonomists for standard genome sequencing and annotation.</title>
        <authorList>
            <consortium name="The Broad Institute Genomics Platform"/>
            <consortium name="The Broad Institute Genome Sequencing Center for Infectious Disease"/>
            <person name="Wu L."/>
            <person name="Ma J."/>
        </authorList>
    </citation>
    <scope>NUCLEOTIDE SEQUENCE [LARGE SCALE GENOMIC DNA]</scope>
    <source>
        <strain evidence="11">JCM 17021</strain>
    </source>
</reference>
<proteinExistence type="inferred from homology"/>
<evidence type="ECO:0000256" key="3">
    <source>
        <dbReference type="ARBA" id="ARBA00012054"/>
    </source>
</evidence>
<comment type="similarity">
    <text evidence="2 9">Belongs to the gluconokinase GntK/GntV family.</text>
</comment>
<evidence type="ECO:0000313" key="10">
    <source>
        <dbReference type="EMBL" id="GAA3873903.1"/>
    </source>
</evidence>
<organism evidence="10 11">
    <name type="scientific">Leifsonia kafniensis</name>
    <dbReference type="NCBI Taxonomy" id="475957"/>
    <lineage>
        <taxon>Bacteria</taxon>
        <taxon>Bacillati</taxon>
        <taxon>Actinomycetota</taxon>
        <taxon>Actinomycetes</taxon>
        <taxon>Micrococcales</taxon>
        <taxon>Microbacteriaceae</taxon>
        <taxon>Leifsonia</taxon>
    </lineage>
</organism>
<keyword evidence="4 9" id="KW-0808">Transferase</keyword>
<dbReference type="InterPro" id="IPR027417">
    <property type="entry name" value="P-loop_NTPase"/>
</dbReference>
<dbReference type="InterPro" id="IPR031322">
    <property type="entry name" value="Shikimate/glucono_kinase"/>
</dbReference>
<comment type="pathway">
    <text evidence="1">Carbohydrate acid metabolism.</text>
</comment>
<dbReference type="CDD" id="cd02021">
    <property type="entry name" value="GntK"/>
    <property type="match status" value="1"/>
</dbReference>
<keyword evidence="5 9" id="KW-0547">Nucleotide-binding</keyword>
<keyword evidence="6 9" id="KW-0418">Kinase</keyword>
<keyword evidence="7 9" id="KW-0067">ATP-binding</keyword>
<evidence type="ECO:0000256" key="6">
    <source>
        <dbReference type="ARBA" id="ARBA00022777"/>
    </source>
</evidence>
<evidence type="ECO:0000256" key="1">
    <source>
        <dbReference type="ARBA" id="ARBA00004761"/>
    </source>
</evidence>
<dbReference type="NCBIfam" id="TIGR01313">
    <property type="entry name" value="therm_gnt_kin"/>
    <property type="match status" value="1"/>
</dbReference>
<comment type="caution">
    <text evidence="10">The sequence shown here is derived from an EMBL/GenBank/DDBJ whole genome shotgun (WGS) entry which is preliminary data.</text>
</comment>